<dbReference type="SUPFAM" id="SSF57924">
    <property type="entry name" value="Inhibitor of apoptosis (IAP) repeat"/>
    <property type="match status" value="1"/>
</dbReference>
<feature type="region of interest" description="Disordered" evidence="1">
    <location>
        <begin position="191"/>
        <end position="213"/>
    </location>
</feature>
<dbReference type="AlphaFoldDB" id="A0A167V6Z9"/>
<sequence length="347" mass="37778">MTPRDMDRYGDGSGGAGGGKPAFNVCDEVFLVRAGIGLEGPYFVGEVHQDARAGWKPKPLSALRRPSSLLKSSNPANPTAPPGRTNPHSNPLHQIPITYSTITARALSFHRQVLFNATPLQLAQNGLYCKPPSSIGGSACCFACGSTKPLYTLQKNPIEEMQQLHLTDCIWQIICRDLKPTFEKPNIVAHSATASPSPQQPLPETTPASLLPDEPSTMIIHTATEQSTTIPGPWLQQSQSTCASEISQPPPPQPPQPPQSLHSPFPAPPTHQTNNLPMPQFCNAPDLFYRNRLPKPTNLYLPLNAHSQSKTFTTVSTTNHRHSSTTRKPARAQLDELATKTHLLHSL</sequence>
<feature type="region of interest" description="Disordered" evidence="1">
    <location>
        <begin position="227"/>
        <end position="275"/>
    </location>
</feature>
<reference evidence="2" key="1">
    <citation type="journal article" date="2014" name="Genome Announc.">
        <title>Complete sequencing and chromosome-scale genome assembly of the industrial progenitor strain P2niaD18 from the penicillin producer Penicillium chrysogenum.</title>
        <authorList>
            <person name="Specht T."/>
            <person name="Dahlmann T.A."/>
            <person name="Zadra I."/>
            <person name="Kurnsteiner H."/>
            <person name="Kuck U."/>
        </authorList>
    </citation>
    <scope>NUCLEOTIDE SEQUENCE [LARGE SCALE GENOMIC DNA]</scope>
    <source>
        <strain evidence="2">P2niaD18</strain>
    </source>
</reference>
<feature type="compositionally biased region" description="Low complexity" evidence="1">
    <location>
        <begin position="65"/>
        <end position="75"/>
    </location>
</feature>
<proteinExistence type="predicted"/>
<evidence type="ECO:0000256" key="1">
    <source>
        <dbReference type="SAM" id="MobiDB-lite"/>
    </source>
</evidence>
<protein>
    <submittedName>
        <fullName evidence="2">Uncharacterized protein</fullName>
    </submittedName>
</protein>
<feature type="compositionally biased region" description="Pro residues" evidence="1">
    <location>
        <begin position="248"/>
        <end position="258"/>
    </location>
</feature>
<dbReference type="Gene3D" id="1.10.1170.10">
    <property type="entry name" value="Inhibitor Of Apoptosis Protein (2mihbC-IAP-1), Chain A"/>
    <property type="match status" value="1"/>
</dbReference>
<feature type="compositionally biased region" description="Polar residues" evidence="1">
    <location>
        <begin position="227"/>
        <end position="247"/>
    </location>
</feature>
<feature type="region of interest" description="Disordered" evidence="1">
    <location>
        <begin position="65"/>
        <end position="92"/>
    </location>
</feature>
<name>A0A167V6Z9_PENCH</name>
<dbReference type="Proteomes" id="UP000076449">
    <property type="component" value="Chromosome I"/>
</dbReference>
<organism evidence="2">
    <name type="scientific">Penicillium chrysogenum</name>
    <name type="common">Penicillium notatum</name>
    <dbReference type="NCBI Taxonomy" id="5076"/>
    <lineage>
        <taxon>Eukaryota</taxon>
        <taxon>Fungi</taxon>
        <taxon>Dikarya</taxon>
        <taxon>Ascomycota</taxon>
        <taxon>Pezizomycotina</taxon>
        <taxon>Eurotiomycetes</taxon>
        <taxon>Eurotiomycetidae</taxon>
        <taxon>Eurotiales</taxon>
        <taxon>Aspergillaceae</taxon>
        <taxon>Penicillium</taxon>
        <taxon>Penicillium chrysogenum species complex</taxon>
    </lineage>
</organism>
<accession>A0A167V6Z9</accession>
<gene>
    <name evidence="2" type="ORF">EN45_001930</name>
</gene>
<dbReference type="EMBL" id="CM002798">
    <property type="protein sequence ID" value="KZN90082.1"/>
    <property type="molecule type" value="Genomic_DNA"/>
</dbReference>
<evidence type="ECO:0000313" key="2">
    <source>
        <dbReference type="EMBL" id="KZN90082.1"/>
    </source>
</evidence>
<feature type="compositionally biased region" description="Polar residues" evidence="1">
    <location>
        <begin position="192"/>
        <end position="208"/>
    </location>
</feature>
<dbReference type="PhylomeDB" id="A0A167V6Z9"/>